<organism evidence="5 6">
    <name type="scientific">Zingiber officinale</name>
    <name type="common">Ginger</name>
    <name type="synonym">Amomum zingiber</name>
    <dbReference type="NCBI Taxonomy" id="94328"/>
    <lineage>
        <taxon>Eukaryota</taxon>
        <taxon>Viridiplantae</taxon>
        <taxon>Streptophyta</taxon>
        <taxon>Embryophyta</taxon>
        <taxon>Tracheophyta</taxon>
        <taxon>Spermatophyta</taxon>
        <taxon>Magnoliopsida</taxon>
        <taxon>Liliopsida</taxon>
        <taxon>Zingiberales</taxon>
        <taxon>Zingiberaceae</taxon>
        <taxon>Zingiber</taxon>
    </lineage>
</organism>
<keyword evidence="3" id="KW-0804">Transcription</keyword>
<dbReference type="PANTHER" id="PTHR45844">
    <property type="entry name" value="TRANSCRIPTION FACTOR BHLH30"/>
    <property type="match status" value="1"/>
</dbReference>
<proteinExistence type="predicted"/>
<dbReference type="EMBL" id="JACMSC010000003">
    <property type="protein sequence ID" value="KAG6527887.1"/>
    <property type="molecule type" value="Genomic_DNA"/>
</dbReference>
<evidence type="ECO:0000313" key="5">
    <source>
        <dbReference type="EMBL" id="KAG6527887.1"/>
    </source>
</evidence>
<dbReference type="Proteomes" id="UP000734854">
    <property type="component" value="Unassembled WGS sequence"/>
</dbReference>
<gene>
    <name evidence="5" type="ORF">ZIOFF_010021</name>
</gene>
<evidence type="ECO:0000313" key="6">
    <source>
        <dbReference type="Proteomes" id="UP000734854"/>
    </source>
</evidence>
<sequence length="255" mass="27936">MSSVPAGELGLFRGFPNGLVSGFRLDSSSSSFGMDGERREFVVPPSRLGVKKDGRGIVDVKTAMALKSHSEAERRRRERINGHLAVLRRMVPCASKLDKAALLAQVINHVKKLKNNAAENSKGYTIPSDADEVRVEIERDATNTGIFIIKASICCEDRPDIIADLIQTLQSLHLKIIKGEISTLNGRVKNVLVMTPEGNSGIVDRHLFATSVHQGLESILDKANSQVGHLPRSLFSNKRRRIPPFDSSTSSSSRN</sequence>
<evidence type="ECO:0000256" key="3">
    <source>
        <dbReference type="ARBA" id="ARBA00023163"/>
    </source>
</evidence>
<evidence type="ECO:0000256" key="1">
    <source>
        <dbReference type="ARBA" id="ARBA00023015"/>
    </source>
</evidence>
<dbReference type="OrthoDB" id="71302at2759"/>
<dbReference type="CDD" id="cd04873">
    <property type="entry name" value="ACT_UUR-ACR-like"/>
    <property type="match status" value="1"/>
</dbReference>
<accession>A0A8J5HYX0</accession>
<feature type="domain" description="BHLH" evidence="4">
    <location>
        <begin position="64"/>
        <end position="113"/>
    </location>
</feature>
<evidence type="ECO:0000256" key="2">
    <source>
        <dbReference type="ARBA" id="ARBA00023125"/>
    </source>
</evidence>
<dbReference type="InterPro" id="IPR045847">
    <property type="entry name" value="AIG1-like"/>
</dbReference>
<evidence type="ECO:0000259" key="4">
    <source>
        <dbReference type="PROSITE" id="PS50888"/>
    </source>
</evidence>
<comment type="caution">
    <text evidence="5">The sequence shown here is derived from an EMBL/GenBank/DDBJ whole genome shotgun (WGS) entry which is preliminary data.</text>
</comment>
<keyword evidence="1" id="KW-0805">Transcription regulation</keyword>
<dbReference type="GO" id="GO:0003700">
    <property type="term" value="F:DNA-binding transcription factor activity"/>
    <property type="evidence" value="ECO:0007669"/>
    <property type="project" value="InterPro"/>
</dbReference>
<name>A0A8J5HYX0_ZINOF</name>
<dbReference type="PANTHER" id="PTHR45844:SF9">
    <property type="entry name" value="OS09G0463900 PROTEIN"/>
    <property type="match status" value="1"/>
</dbReference>
<dbReference type="InterPro" id="IPR011598">
    <property type="entry name" value="bHLH_dom"/>
</dbReference>
<reference evidence="5 6" key="1">
    <citation type="submission" date="2020-08" db="EMBL/GenBank/DDBJ databases">
        <title>Plant Genome Project.</title>
        <authorList>
            <person name="Zhang R.-G."/>
        </authorList>
    </citation>
    <scope>NUCLEOTIDE SEQUENCE [LARGE SCALE GENOMIC DNA]</scope>
    <source>
        <tissue evidence="5">Rhizome</tissue>
    </source>
</reference>
<dbReference type="GO" id="GO:0003677">
    <property type="term" value="F:DNA binding"/>
    <property type="evidence" value="ECO:0007669"/>
    <property type="project" value="UniProtKB-KW"/>
</dbReference>
<keyword evidence="2" id="KW-0238">DNA-binding</keyword>
<dbReference type="SMART" id="SM00353">
    <property type="entry name" value="HLH"/>
    <property type="match status" value="1"/>
</dbReference>
<dbReference type="Pfam" id="PF00010">
    <property type="entry name" value="HLH"/>
    <property type="match status" value="1"/>
</dbReference>
<keyword evidence="6" id="KW-1185">Reference proteome</keyword>
<dbReference type="AlphaFoldDB" id="A0A8J5HYX0"/>
<dbReference type="GO" id="GO:0046983">
    <property type="term" value="F:protein dimerization activity"/>
    <property type="evidence" value="ECO:0007669"/>
    <property type="project" value="InterPro"/>
</dbReference>
<protein>
    <recommendedName>
        <fullName evidence="4">BHLH domain-containing protein</fullName>
    </recommendedName>
</protein>
<dbReference type="PROSITE" id="PS50888">
    <property type="entry name" value="BHLH"/>
    <property type="match status" value="1"/>
</dbReference>